<dbReference type="EMBL" id="JADEYC010000001">
    <property type="protein sequence ID" value="MBE9372902.1"/>
    <property type="molecule type" value="Genomic_DNA"/>
</dbReference>
<sequence length="258" mass="26730">MPSNEAVVVTGSAGGLGAATVARFVAAGYTVYGLDRSTAALESQGNVHQIDVDVCSDTAVGEVFAEIAAHASVAGLVHCAGIADFGPSNPGHLISPETGEPLDNLETIERTLRINLLGSFIMVRHAAGAIARRTQVEDGSRGFIVLTSSGAAFDGKAGQSAYSASKSGVAGMTLPLARELSRFGIRVVTIAPGLFDTPILDKTPPLPRHVPFPPRMGDPGEFAALAHHVAENSYLNAEVIRIDGGIRGGFESTTPFVR</sequence>
<evidence type="ECO:0000313" key="5">
    <source>
        <dbReference type="Proteomes" id="UP000598360"/>
    </source>
</evidence>
<protein>
    <submittedName>
        <fullName evidence="4">SDR family NAD(P)-dependent oxidoreductase</fullName>
    </submittedName>
</protein>
<comment type="caution">
    <text evidence="4">The sequence shown here is derived from an EMBL/GenBank/DDBJ whole genome shotgun (WGS) entry which is preliminary data.</text>
</comment>
<evidence type="ECO:0000256" key="1">
    <source>
        <dbReference type="ARBA" id="ARBA00006484"/>
    </source>
</evidence>
<gene>
    <name evidence="4" type="ORF">IQ251_00420</name>
</gene>
<evidence type="ECO:0000313" key="4">
    <source>
        <dbReference type="EMBL" id="MBE9372902.1"/>
    </source>
</evidence>
<dbReference type="InterPro" id="IPR001763">
    <property type="entry name" value="Rhodanese-like_dom"/>
</dbReference>
<dbReference type="AlphaFoldDB" id="A0A929B4A3"/>
<dbReference type="Proteomes" id="UP000598360">
    <property type="component" value="Unassembled WGS sequence"/>
</dbReference>
<dbReference type="GO" id="GO:0016491">
    <property type="term" value="F:oxidoreductase activity"/>
    <property type="evidence" value="ECO:0007669"/>
    <property type="project" value="UniProtKB-KW"/>
</dbReference>
<dbReference type="Pfam" id="PF00106">
    <property type="entry name" value="adh_short"/>
    <property type="match status" value="1"/>
</dbReference>
<evidence type="ECO:0000259" key="3">
    <source>
        <dbReference type="PROSITE" id="PS50206"/>
    </source>
</evidence>
<dbReference type="InterPro" id="IPR020904">
    <property type="entry name" value="Sc_DH/Rdtase_CS"/>
</dbReference>
<name>A0A929B4A3_9PSEU</name>
<comment type="similarity">
    <text evidence="1">Belongs to the short-chain dehydrogenases/reductases (SDR) family.</text>
</comment>
<dbReference type="InterPro" id="IPR036291">
    <property type="entry name" value="NAD(P)-bd_dom_sf"/>
</dbReference>
<keyword evidence="2" id="KW-0560">Oxidoreductase</keyword>
<dbReference type="SUPFAM" id="SSF51735">
    <property type="entry name" value="NAD(P)-binding Rossmann-fold domains"/>
    <property type="match status" value="1"/>
</dbReference>
<feature type="domain" description="Rhodanese" evidence="3">
    <location>
        <begin position="2"/>
        <end position="50"/>
    </location>
</feature>
<proteinExistence type="inferred from homology"/>
<dbReference type="PANTHER" id="PTHR43658:SF8">
    <property type="entry name" value="17-BETA-HYDROXYSTEROID DEHYDROGENASE 14-RELATED"/>
    <property type="match status" value="1"/>
</dbReference>
<dbReference type="Gene3D" id="3.40.50.720">
    <property type="entry name" value="NAD(P)-binding Rossmann-like Domain"/>
    <property type="match status" value="1"/>
</dbReference>
<dbReference type="PRINTS" id="PR00081">
    <property type="entry name" value="GDHRDH"/>
</dbReference>
<dbReference type="RefSeq" id="WP_193926356.1">
    <property type="nucleotide sequence ID" value="NZ_JADEYC010000001.1"/>
</dbReference>
<reference evidence="4" key="1">
    <citation type="submission" date="2020-10" db="EMBL/GenBank/DDBJ databases">
        <title>Diversity and distribution of actinomycetes associated with coral in the coast of Hainan.</title>
        <authorList>
            <person name="Li F."/>
        </authorList>
    </citation>
    <scope>NUCLEOTIDE SEQUENCE</scope>
    <source>
        <strain evidence="4">HNM0983</strain>
    </source>
</reference>
<organism evidence="4 5">
    <name type="scientific">Saccharopolyspora montiporae</name>
    <dbReference type="NCBI Taxonomy" id="2781240"/>
    <lineage>
        <taxon>Bacteria</taxon>
        <taxon>Bacillati</taxon>
        <taxon>Actinomycetota</taxon>
        <taxon>Actinomycetes</taxon>
        <taxon>Pseudonocardiales</taxon>
        <taxon>Pseudonocardiaceae</taxon>
        <taxon>Saccharopolyspora</taxon>
    </lineage>
</organism>
<accession>A0A929B4A3</accession>
<dbReference type="PROSITE" id="PS50206">
    <property type="entry name" value="RHODANESE_3"/>
    <property type="match status" value="1"/>
</dbReference>
<dbReference type="PANTHER" id="PTHR43658">
    <property type="entry name" value="SHORT-CHAIN DEHYDROGENASE/REDUCTASE"/>
    <property type="match status" value="1"/>
</dbReference>
<dbReference type="PROSITE" id="PS00061">
    <property type="entry name" value="ADH_SHORT"/>
    <property type="match status" value="1"/>
</dbReference>
<keyword evidence="5" id="KW-1185">Reference proteome</keyword>
<dbReference type="InterPro" id="IPR002347">
    <property type="entry name" value="SDR_fam"/>
</dbReference>
<evidence type="ECO:0000256" key="2">
    <source>
        <dbReference type="ARBA" id="ARBA00023002"/>
    </source>
</evidence>